<gene>
    <name evidence="1" type="ORF">ACN42_g11406</name>
</gene>
<sequence length="463" mass="52771">MRRSSPISHDNYGVQQSAIFDSWDNISQYAPTPGNLRGSPASLSDISCTNIDPISPINPTSSQENATQDKRLPLLQFGDWEEGRTYDEVPPAFIHYLIEWKITLNNRTVAKDTEQDLVLAPRSYWRLFLQPKLKELLIRKYPHRKLESDDTSVVVSATRQKGLTRRFDRTDVDWTSIEKQLFDLGDRFLAGKTLRLVISFNYTENTVGSTANRRTTDKRGASSATQRMLQERDQHISAEEEISGEPPAWKMVYALMRCPGSCDLGPHCWQDPYGKKHYKLYRDQLESLVKYVQSGGLLQSHEDVPGMIREQIYRAERQRLDRPRAHNRPIAESSCPPITITNVLPAQAVQTAESPALPLPENGTASPVDIPDLHISGCLDVAVREYSTWQQSRLGDEELKAEVQKACDVALDDGLDLAQIDGDKDPDYFVKRGVKWGIARRFVNDIRFWVENYNAYVDMTWNI</sequence>
<comment type="caution">
    <text evidence="1">The sequence shown here is derived from an EMBL/GenBank/DDBJ whole genome shotgun (WGS) entry which is preliminary data.</text>
</comment>
<name>A0A101M8F2_PENFR</name>
<organism evidence="1 2">
    <name type="scientific">Penicillium freii</name>
    <dbReference type="NCBI Taxonomy" id="48697"/>
    <lineage>
        <taxon>Eukaryota</taxon>
        <taxon>Fungi</taxon>
        <taxon>Dikarya</taxon>
        <taxon>Ascomycota</taxon>
        <taxon>Pezizomycotina</taxon>
        <taxon>Eurotiomycetes</taxon>
        <taxon>Eurotiomycetidae</taxon>
        <taxon>Eurotiales</taxon>
        <taxon>Aspergillaceae</taxon>
        <taxon>Penicillium</taxon>
    </lineage>
</organism>
<protein>
    <submittedName>
        <fullName evidence="1">Uncharacterized protein</fullName>
    </submittedName>
</protein>
<dbReference type="AlphaFoldDB" id="A0A101M8F2"/>
<dbReference type="STRING" id="48697.A0A101M8F2"/>
<keyword evidence="2" id="KW-1185">Reference proteome</keyword>
<proteinExistence type="predicted"/>
<dbReference type="Proteomes" id="UP000055045">
    <property type="component" value="Unassembled WGS sequence"/>
</dbReference>
<evidence type="ECO:0000313" key="2">
    <source>
        <dbReference type="Proteomes" id="UP000055045"/>
    </source>
</evidence>
<accession>A0A101M8F2</accession>
<dbReference type="EMBL" id="LLXE01000624">
    <property type="protein sequence ID" value="KUM55832.1"/>
    <property type="molecule type" value="Genomic_DNA"/>
</dbReference>
<reference evidence="1 2" key="1">
    <citation type="submission" date="2015-10" db="EMBL/GenBank/DDBJ databases">
        <title>Genome sequencing of Penicillium freii.</title>
        <authorList>
            <person name="Nguyen H.D."/>
            <person name="Visagie C.M."/>
            <person name="Seifert K.A."/>
        </authorList>
    </citation>
    <scope>NUCLEOTIDE SEQUENCE [LARGE SCALE GENOMIC DNA]</scope>
    <source>
        <strain evidence="1 2">DAOM 242723</strain>
    </source>
</reference>
<evidence type="ECO:0000313" key="1">
    <source>
        <dbReference type="EMBL" id="KUM55832.1"/>
    </source>
</evidence>